<dbReference type="Proteomes" id="UP000285523">
    <property type="component" value="Unassembled WGS sequence"/>
</dbReference>
<gene>
    <name evidence="2" type="ORF">D4Q52_16230</name>
</gene>
<dbReference type="EMBL" id="QYYD01000016">
    <property type="protein sequence ID" value="RJF70608.1"/>
    <property type="molecule type" value="Genomic_DNA"/>
</dbReference>
<accession>A0A418V3F9</accession>
<sequence>MSMMSDLFTSGLLVDLILGFLVLEAVGIIGYWGWRRRGIAPADFLPGMCSGALMLLALRAVLTGGSWVLPTVCLMLAGAAHLVDVLRRWRR</sequence>
<reference evidence="2 3" key="1">
    <citation type="submission" date="2018-09" db="EMBL/GenBank/DDBJ databases">
        <title>Draft genome sequence of Rhodopseudomonas palustris 2.1.18.</title>
        <authorList>
            <person name="Robertson S.L."/>
            <person name="Meyer T.E."/>
            <person name="Kyndt J.A."/>
        </authorList>
    </citation>
    <scope>NUCLEOTIDE SEQUENCE [LARGE SCALE GENOMIC DNA]</scope>
    <source>
        <strain evidence="2 3">2.1.18</strain>
    </source>
</reference>
<evidence type="ECO:0000313" key="2">
    <source>
        <dbReference type="EMBL" id="RJF70608.1"/>
    </source>
</evidence>
<proteinExistence type="predicted"/>
<name>A0A418V3F9_RHOPL</name>
<evidence type="ECO:0000313" key="3">
    <source>
        <dbReference type="Proteomes" id="UP000285523"/>
    </source>
</evidence>
<feature type="transmembrane region" description="Helical" evidence="1">
    <location>
        <begin position="12"/>
        <end position="32"/>
    </location>
</feature>
<evidence type="ECO:0008006" key="4">
    <source>
        <dbReference type="Google" id="ProtNLM"/>
    </source>
</evidence>
<keyword evidence="1" id="KW-0812">Transmembrane</keyword>
<dbReference type="AlphaFoldDB" id="A0A418V3F9"/>
<evidence type="ECO:0000256" key="1">
    <source>
        <dbReference type="SAM" id="Phobius"/>
    </source>
</evidence>
<comment type="caution">
    <text evidence="2">The sequence shown here is derived from an EMBL/GenBank/DDBJ whole genome shotgun (WGS) entry which is preliminary data.</text>
</comment>
<dbReference type="OrthoDB" id="8005151at2"/>
<protein>
    <recommendedName>
        <fullName evidence="4">Integral membrane protein</fullName>
    </recommendedName>
</protein>
<keyword evidence="1" id="KW-1133">Transmembrane helix</keyword>
<keyword evidence="1" id="KW-0472">Membrane</keyword>
<feature type="transmembrane region" description="Helical" evidence="1">
    <location>
        <begin position="67"/>
        <end position="86"/>
    </location>
</feature>
<organism evidence="2 3">
    <name type="scientific">Rhodopseudomonas palustris</name>
    <dbReference type="NCBI Taxonomy" id="1076"/>
    <lineage>
        <taxon>Bacteria</taxon>
        <taxon>Pseudomonadati</taxon>
        <taxon>Pseudomonadota</taxon>
        <taxon>Alphaproteobacteria</taxon>
        <taxon>Hyphomicrobiales</taxon>
        <taxon>Nitrobacteraceae</taxon>
        <taxon>Rhodopseudomonas</taxon>
    </lineage>
</organism>